<dbReference type="Proteomes" id="UP000031575">
    <property type="component" value="Unassembled WGS sequence"/>
</dbReference>
<evidence type="ECO:0000313" key="1">
    <source>
        <dbReference type="EMBL" id="KIH93732.1"/>
    </source>
</evidence>
<reference evidence="1 2" key="1">
    <citation type="journal article" date="2014" name="BMC Genomics">
        <title>Comparative genomics of the major fungal agents of human and animal Sporotrichosis: Sporothrix schenckii and Sporothrix brasiliensis.</title>
        <authorList>
            <person name="Teixeira M.M."/>
            <person name="de Almeida L.G."/>
            <person name="Kubitschek-Barreira P."/>
            <person name="Alves F.L."/>
            <person name="Kioshima E.S."/>
            <person name="Abadio A.K."/>
            <person name="Fernandes L."/>
            <person name="Derengowski L.S."/>
            <person name="Ferreira K.S."/>
            <person name="Souza R.C."/>
            <person name="Ruiz J.C."/>
            <person name="de Andrade N.C."/>
            <person name="Paes H.C."/>
            <person name="Nicola A.M."/>
            <person name="Albuquerque P."/>
            <person name="Gerber A.L."/>
            <person name="Martins V.P."/>
            <person name="Peconick L.D."/>
            <person name="Neto A.V."/>
            <person name="Chaucanez C.B."/>
            <person name="Silva P.A."/>
            <person name="Cunha O.L."/>
            <person name="de Oliveira F.F."/>
            <person name="dos Santos T.C."/>
            <person name="Barros A.L."/>
            <person name="Soares M.A."/>
            <person name="de Oliveira L.M."/>
            <person name="Marini M.M."/>
            <person name="Villalobos-Duno H."/>
            <person name="Cunha M.M."/>
            <person name="de Hoog S."/>
            <person name="da Silveira J.F."/>
            <person name="Henrissat B."/>
            <person name="Nino-Vega G.A."/>
            <person name="Cisalpino P.S."/>
            <person name="Mora-Montes H.M."/>
            <person name="Almeida S.R."/>
            <person name="Stajich J.E."/>
            <person name="Lopes-Bezerra L.M."/>
            <person name="Vasconcelos A.T."/>
            <person name="Felipe M.S."/>
        </authorList>
    </citation>
    <scope>NUCLEOTIDE SEQUENCE [LARGE SCALE GENOMIC DNA]</scope>
    <source>
        <strain evidence="1 2">5110</strain>
    </source>
</reference>
<accession>A0A0C2J9Y9</accession>
<name>A0A0C2J9Y9_9PEZI</name>
<dbReference type="GeneID" id="63677384"/>
<evidence type="ECO:0000313" key="2">
    <source>
        <dbReference type="Proteomes" id="UP000031575"/>
    </source>
</evidence>
<protein>
    <recommendedName>
        <fullName evidence="3">Aminoglycoside phosphotransferase domain-containing protein</fullName>
    </recommendedName>
</protein>
<dbReference type="AlphaFoldDB" id="A0A0C2J9Y9"/>
<dbReference type="PANTHER" id="PTHR21310:SF37">
    <property type="entry name" value="AMINOGLYCOSIDE PHOSPHOTRANSFERASE DOMAIN-CONTAINING PROTEIN"/>
    <property type="match status" value="1"/>
</dbReference>
<organism evidence="1 2">
    <name type="scientific">Sporothrix brasiliensis 5110</name>
    <dbReference type="NCBI Taxonomy" id="1398154"/>
    <lineage>
        <taxon>Eukaryota</taxon>
        <taxon>Fungi</taxon>
        <taxon>Dikarya</taxon>
        <taxon>Ascomycota</taxon>
        <taxon>Pezizomycotina</taxon>
        <taxon>Sordariomycetes</taxon>
        <taxon>Sordariomycetidae</taxon>
        <taxon>Ophiostomatales</taxon>
        <taxon>Ophiostomataceae</taxon>
        <taxon>Sporothrix</taxon>
    </lineage>
</organism>
<gene>
    <name evidence="1" type="ORF">SPBR_04180</name>
</gene>
<comment type="caution">
    <text evidence="1">The sequence shown here is derived from an EMBL/GenBank/DDBJ whole genome shotgun (WGS) entry which is preliminary data.</text>
</comment>
<sequence>MVEKTFELDGKIIGYEEAIDWEDDFLQKKTKHDKNLAFLRDLYPKAASLEQLVAFYLKLDSRRIECNVSDSLQGGFNTVLAVQVHDTPENKYTKQRDVREHDWPQEGHNVILRFPTPASCGEDVHPGSILEKMRCEVAIAWLRIRQTIAGVCGRPVPSDYLPVTLPSSVKLPPNTGYLLLEFFGPSMGTLLNVAADSRIRPPSEIDPAKKQNLYRSFSRIMLSLARVPQPRIGAFRFNDDGTITLDNRPLVSTITIHESEGAPRTIPPNQTFSRVDDYIDSMISFHEHRFLAAPHAVVSRFDGQLQMAAWVFIRSLLPHFVNKRRNTGPFVLQLSDKNPCNFIVDDDWNVTAMYDLEFIIAAPVESMDAPSWLGWTSLDENASTGYSAYDAERSEFMDQFQEEELRMIGTATPLGARLSDVMNESWRSERLWLFATVLGLNGVTQLAEHRFEPLFGSNGFPRASSLYRIWRMDAEDVLAKKEADNDRYLAQVAALFGRGNAAGNSKAADVVLAEEAR</sequence>
<keyword evidence="2" id="KW-1185">Reference proteome</keyword>
<dbReference type="EMBL" id="AWTV01000005">
    <property type="protein sequence ID" value="KIH93732.1"/>
    <property type="molecule type" value="Genomic_DNA"/>
</dbReference>
<evidence type="ECO:0008006" key="3">
    <source>
        <dbReference type="Google" id="ProtNLM"/>
    </source>
</evidence>
<dbReference type="OrthoDB" id="3645574at2759"/>
<proteinExistence type="predicted"/>
<dbReference type="InterPro" id="IPR051678">
    <property type="entry name" value="AGP_Transferase"/>
</dbReference>
<dbReference type="VEuPathDB" id="FungiDB:SPBR_04180"/>
<dbReference type="HOGENOM" id="CLU_025005_3_1_1"/>
<dbReference type="RefSeq" id="XP_040621742.1">
    <property type="nucleotide sequence ID" value="XM_040762463.1"/>
</dbReference>
<dbReference type="PANTHER" id="PTHR21310">
    <property type="entry name" value="AMINOGLYCOSIDE PHOSPHOTRANSFERASE-RELATED-RELATED"/>
    <property type="match status" value="1"/>
</dbReference>